<evidence type="ECO:0000259" key="10">
    <source>
        <dbReference type="Pfam" id="PF00266"/>
    </source>
</evidence>
<dbReference type="CDD" id="cd06453">
    <property type="entry name" value="SufS_like"/>
    <property type="match status" value="1"/>
</dbReference>
<evidence type="ECO:0000256" key="2">
    <source>
        <dbReference type="ARBA" id="ARBA00002824"/>
    </source>
</evidence>
<dbReference type="GO" id="GO:0030170">
    <property type="term" value="F:pyridoxal phosphate binding"/>
    <property type="evidence" value="ECO:0007669"/>
    <property type="project" value="InterPro"/>
</dbReference>
<dbReference type="AlphaFoldDB" id="A0A172XA95"/>
<dbReference type="PANTHER" id="PTHR43586">
    <property type="entry name" value="CYSTEINE DESULFURASE"/>
    <property type="match status" value="1"/>
</dbReference>
<dbReference type="OMA" id="LVTWQQI"/>
<evidence type="ECO:0000256" key="7">
    <source>
        <dbReference type="ARBA" id="ARBA00022898"/>
    </source>
</evidence>
<comment type="catalytic activity">
    <reaction evidence="8">
        <text>(sulfur carrier)-H + L-cysteine = (sulfur carrier)-SH + L-alanine</text>
        <dbReference type="Rhea" id="RHEA:43892"/>
        <dbReference type="Rhea" id="RHEA-COMP:14737"/>
        <dbReference type="Rhea" id="RHEA-COMP:14739"/>
        <dbReference type="ChEBI" id="CHEBI:29917"/>
        <dbReference type="ChEBI" id="CHEBI:35235"/>
        <dbReference type="ChEBI" id="CHEBI:57972"/>
        <dbReference type="ChEBI" id="CHEBI:64428"/>
        <dbReference type="EC" id="2.8.1.7"/>
    </reaction>
</comment>
<dbReference type="RefSeq" id="WP_011772044.1">
    <property type="nucleotide sequence ID" value="NZ_CP015629.1"/>
</dbReference>
<dbReference type="PROSITE" id="PS00595">
    <property type="entry name" value="AA_TRANSFER_CLASS_5"/>
    <property type="match status" value="1"/>
</dbReference>
<dbReference type="EC" id="2.8.1.7" evidence="4"/>
<evidence type="ECO:0000256" key="9">
    <source>
        <dbReference type="RuleBase" id="RU004504"/>
    </source>
</evidence>
<dbReference type="InterPro" id="IPR015424">
    <property type="entry name" value="PyrdxlP-dep_Trfase"/>
</dbReference>
<accession>A0A172XA95</accession>
<dbReference type="SUPFAM" id="SSF53383">
    <property type="entry name" value="PLP-dependent transferases"/>
    <property type="match status" value="1"/>
</dbReference>
<organism evidence="11 12">
    <name type="scientific">Borrelia turicatae</name>
    <dbReference type="NCBI Taxonomy" id="142"/>
    <lineage>
        <taxon>Bacteria</taxon>
        <taxon>Pseudomonadati</taxon>
        <taxon>Spirochaetota</taxon>
        <taxon>Spirochaetia</taxon>
        <taxon>Spirochaetales</taxon>
        <taxon>Borreliaceae</taxon>
        <taxon>Borrelia</taxon>
    </lineage>
</organism>
<dbReference type="Pfam" id="PF00266">
    <property type="entry name" value="Aminotran_5"/>
    <property type="match status" value="1"/>
</dbReference>
<evidence type="ECO:0000256" key="6">
    <source>
        <dbReference type="ARBA" id="ARBA00022679"/>
    </source>
</evidence>
<dbReference type="InterPro" id="IPR015421">
    <property type="entry name" value="PyrdxlP-dep_Trfase_major"/>
</dbReference>
<evidence type="ECO:0000256" key="4">
    <source>
        <dbReference type="ARBA" id="ARBA00012239"/>
    </source>
</evidence>
<comment type="function">
    <text evidence="2">Catalyzes the removal of elemental sulfur and selenium atoms from L-cysteine, L-cystine, L-selenocysteine, and L-selenocystine to produce L-alanine.</text>
</comment>
<dbReference type="InterPro" id="IPR015422">
    <property type="entry name" value="PyrdxlP-dep_Trfase_small"/>
</dbReference>
<evidence type="ECO:0000256" key="5">
    <source>
        <dbReference type="ARBA" id="ARBA00021850"/>
    </source>
</evidence>
<evidence type="ECO:0000256" key="3">
    <source>
        <dbReference type="ARBA" id="ARBA00010447"/>
    </source>
</evidence>
<gene>
    <name evidence="11" type="ORF">A7978_00405</name>
</gene>
<dbReference type="Proteomes" id="UP000264231">
    <property type="component" value="Chromosome"/>
</dbReference>
<evidence type="ECO:0000256" key="1">
    <source>
        <dbReference type="ARBA" id="ARBA00001933"/>
    </source>
</evidence>
<comment type="cofactor">
    <cofactor evidence="1 9">
        <name>pyridoxal 5'-phosphate</name>
        <dbReference type="ChEBI" id="CHEBI:597326"/>
    </cofactor>
</comment>
<keyword evidence="7" id="KW-0663">Pyridoxal phosphate</keyword>
<dbReference type="InterPro" id="IPR010970">
    <property type="entry name" value="Cys_dSase_SufS"/>
</dbReference>
<dbReference type="EMBL" id="CP015629">
    <property type="protein sequence ID" value="ANF33595.1"/>
    <property type="molecule type" value="Genomic_DNA"/>
</dbReference>
<name>A0A172XA95_BORTU</name>
<dbReference type="InterPro" id="IPR016454">
    <property type="entry name" value="Cysteine_dSase"/>
</dbReference>
<evidence type="ECO:0000256" key="8">
    <source>
        <dbReference type="ARBA" id="ARBA00050776"/>
    </source>
</evidence>
<keyword evidence="6" id="KW-0808">Transferase</keyword>
<proteinExistence type="inferred from homology"/>
<dbReference type="InterPro" id="IPR020578">
    <property type="entry name" value="Aminotrans_V_PyrdxlP_BS"/>
</dbReference>
<dbReference type="GO" id="GO:0006534">
    <property type="term" value="P:cysteine metabolic process"/>
    <property type="evidence" value="ECO:0007669"/>
    <property type="project" value="InterPro"/>
</dbReference>
<feature type="domain" description="Aminotransferase class V" evidence="10">
    <location>
        <begin position="33"/>
        <end position="410"/>
    </location>
</feature>
<reference evidence="11 12" key="1">
    <citation type="submission" date="2016-05" db="EMBL/GenBank/DDBJ databases">
        <title>Chromosome and linear plasmid sequence of a 2015 human isolate of tick-borne relapsing fever spirochete, Borrelia turicatae.</title>
        <authorList>
            <person name="Kingry L.C."/>
            <person name="Dhwani B."/>
            <person name="Replogle A."/>
            <person name="Sexton C."/>
            <person name="Rowe L."/>
            <person name="Stermole B.M."/>
            <person name="Christensen A.M."/>
            <person name="Schriefer M.E."/>
        </authorList>
    </citation>
    <scope>NUCLEOTIDE SEQUENCE [LARGE SCALE GENOMIC DNA]</scope>
    <source>
        <strain evidence="11 12">BTE5EL</strain>
    </source>
</reference>
<protein>
    <recommendedName>
        <fullName evidence="5">Probable cysteine desulfurase</fullName>
        <ecNumber evidence="4">2.8.1.7</ecNumber>
    </recommendedName>
</protein>
<dbReference type="GO" id="GO:0031071">
    <property type="term" value="F:cysteine desulfurase activity"/>
    <property type="evidence" value="ECO:0007669"/>
    <property type="project" value="UniProtKB-EC"/>
</dbReference>
<dbReference type="InterPro" id="IPR000192">
    <property type="entry name" value="Aminotrans_V_dom"/>
</dbReference>
<comment type="similarity">
    <text evidence="3">Belongs to the class-V pyridoxal-phosphate-dependent aminotransferase family. Csd subfamily.</text>
</comment>
<sequence>MDLNLIKDTNETVKILRKDFPILNKTINDKKIIYFDNAATSQKPQSVISSIVEYYTNYNANVYRSGHELAIQSSLKVAKVRKIVKNFINAESCKNIIFNSGTTDGINTVVNSLLFSKLLKKNDEIITTTLEHNSNLLPWINIAKFLKLKIKLAKFNEMGIIQPEQIKNLITNKTRIIAISSINNILGTIQDLETIGKLARDNKIILFIDAAQMAPHMNIDVKKIDCDFLVFSGHKMLAPTGIGVLYISDKIIDKLNSSKLGGNTIEDIFMKNGELNFKTLEPPNKFESGTPNIAGIIGLGKAIEYINNVSMEFIQEHDRALIEYCVAKLKEIDEVEFILNKDIKRKSIISFTVKDIHSHDIETYLDTMGIAIRSGKTCAYLAFFSENIKKDHLLRISFYLYNTKEEIDTFISCLKSTIKAFY</sequence>
<dbReference type="Gene3D" id="3.40.640.10">
    <property type="entry name" value="Type I PLP-dependent aspartate aminotransferase-like (Major domain)"/>
    <property type="match status" value="1"/>
</dbReference>
<evidence type="ECO:0000313" key="11">
    <source>
        <dbReference type="EMBL" id="ANF33595.1"/>
    </source>
</evidence>
<dbReference type="PIRSF" id="PIRSF005572">
    <property type="entry name" value="NifS"/>
    <property type="match status" value="1"/>
</dbReference>
<dbReference type="PANTHER" id="PTHR43586:SF8">
    <property type="entry name" value="CYSTEINE DESULFURASE 1, CHLOROPLASTIC"/>
    <property type="match status" value="1"/>
</dbReference>
<dbReference type="Gene3D" id="3.90.1150.10">
    <property type="entry name" value="Aspartate Aminotransferase, domain 1"/>
    <property type="match status" value="1"/>
</dbReference>
<evidence type="ECO:0000313" key="12">
    <source>
        <dbReference type="Proteomes" id="UP000264231"/>
    </source>
</evidence>